<comment type="caution">
    <text evidence="1">The sequence shown here is derived from an EMBL/GenBank/DDBJ whole genome shotgun (WGS) entry which is preliminary data.</text>
</comment>
<accession>A0A077P4N0</accession>
<protein>
    <submittedName>
        <fullName evidence="1">Uncharacterized protein</fullName>
    </submittedName>
</protein>
<dbReference type="Proteomes" id="UP000028483">
    <property type="component" value="Unassembled WGS sequence"/>
</dbReference>
<reference evidence="1" key="1">
    <citation type="submission" date="2013-07" db="EMBL/GenBank/DDBJ databases">
        <title>Sub-species coevolution in mutualistic symbiosis.</title>
        <authorList>
            <person name="Murfin K."/>
            <person name="Klassen J."/>
            <person name="Lee M."/>
            <person name="Forst S."/>
            <person name="Stock P."/>
            <person name="Goodrich-Blair H."/>
        </authorList>
    </citation>
    <scope>NUCLEOTIDE SEQUENCE [LARGE SCALE GENOMIC DNA]</scope>
    <source>
        <strain evidence="1">Oregonense</strain>
    </source>
</reference>
<gene>
    <name evidence="1" type="ORF">XBO1_1940064</name>
</gene>
<evidence type="ECO:0000313" key="1">
    <source>
        <dbReference type="EMBL" id="CDH05548.1"/>
    </source>
</evidence>
<proteinExistence type="predicted"/>
<organism evidence="1">
    <name type="scientific">Xenorhabdus bovienii str. oregonense</name>
    <dbReference type="NCBI Taxonomy" id="1398202"/>
    <lineage>
        <taxon>Bacteria</taxon>
        <taxon>Pseudomonadati</taxon>
        <taxon>Pseudomonadota</taxon>
        <taxon>Gammaproteobacteria</taxon>
        <taxon>Enterobacterales</taxon>
        <taxon>Morganellaceae</taxon>
        <taxon>Xenorhabdus</taxon>
    </lineage>
</organism>
<dbReference type="AlphaFoldDB" id="A0A077P4N0"/>
<name>A0A077P4N0_XENBV</name>
<dbReference type="EMBL" id="CBSX010000106">
    <property type="protein sequence ID" value="CDH05548.1"/>
    <property type="molecule type" value="Genomic_DNA"/>
</dbReference>
<dbReference type="HOGENOM" id="CLU_3259942_0_0_6"/>
<sequence>MQVTLHQQRVTDVAHSLGMDSDAFHKVDNWLIIIYDYSSFRV</sequence>